<dbReference type="OrthoDB" id="9779930at2"/>
<dbReference type="InterPro" id="IPR001207">
    <property type="entry name" value="Transposase_mutator"/>
</dbReference>
<reference evidence="7 8" key="1">
    <citation type="submission" date="2018-03" db="EMBL/GenBank/DDBJ databases">
        <title>Genomic Encyclopedia of Archaeal and Bacterial Type Strains, Phase II (KMG-II): from individual species to whole genera.</title>
        <authorList>
            <person name="Goeker M."/>
        </authorList>
    </citation>
    <scope>NUCLEOTIDE SEQUENCE [LARGE SCALE GENOMIC DNA]</scope>
    <source>
        <strain evidence="7 8">DSM 13175</strain>
    </source>
</reference>
<evidence type="ECO:0000256" key="1">
    <source>
        <dbReference type="ARBA" id="ARBA00002190"/>
    </source>
</evidence>
<dbReference type="NCBIfam" id="NF033543">
    <property type="entry name" value="transpos_IS256"/>
    <property type="match status" value="1"/>
</dbReference>
<keyword evidence="4 6" id="KW-0238">DNA-binding</keyword>
<evidence type="ECO:0000256" key="2">
    <source>
        <dbReference type="ARBA" id="ARBA00010961"/>
    </source>
</evidence>
<comment type="function">
    <text evidence="1 6">Required for the transposition of the insertion element.</text>
</comment>
<dbReference type="Pfam" id="PF00872">
    <property type="entry name" value="Transposase_mut"/>
    <property type="match status" value="1"/>
</dbReference>
<dbReference type="EMBL" id="PVTO01000077">
    <property type="protein sequence ID" value="PRY71054.1"/>
    <property type="molecule type" value="Genomic_DNA"/>
</dbReference>
<dbReference type="Proteomes" id="UP000238205">
    <property type="component" value="Unassembled WGS sequence"/>
</dbReference>
<keyword evidence="8" id="KW-1185">Reference proteome</keyword>
<dbReference type="AlphaFoldDB" id="A0A2T0VLB9"/>
<dbReference type="RefSeq" id="WP_106196529.1">
    <property type="nucleotide sequence ID" value="NZ_PVTO01000077.1"/>
</dbReference>
<comment type="similarity">
    <text evidence="2 6">Belongs to the transposase mutator family.</text>
</comment>
<dbReference type="GO" id="GO:0003677">
    <property type="term" value="F:DNA binding"/>
    <property type="evidence" value="ECO:0007669"/>
    <property type="project" value="UniProtKB-UniRule"/>
</dbReference>
<name>A0A2T0VLB9_9LACT</name>
<dbReference type="PROSITE" id="PS01007">
    <property type="entry name" value="TRANSPOSASE_MUTATOR"/>
    <property type="match status" value="1"/>
</dbReference>
<comment type="caution">
    <text evidence="7">The sequence shown here is derived from an EMBL/GenBank/DDBJ whole genome shotgun (WGS) entry which is preliminary data.</text>
</comment>
<evidence type="ECO:0000256" key="4">
    <source>
        <dbReference type="ARBA" id="ARBA00023125"/>
    </source>
</evidence>
<dbReference type="GO" id="GO:0004803">
    <property type="term" value="F:transposase activity"/>
    <property type="evidence" value="ECO:0007669"/>
    <property type="project" value="UniProtKB-UniRule"/>
</dbReference>
<evidence type="ECO:0000313" key="8">
    <source>
        <dbReference type="Proteomes" id="UP000238205"/>
    </source>
</evidence>
<evidence type="ECO:0000256" key="6">
    <source>
        <dbReference type="RuleBase" id="RU365089"/>
    </source>
</evidence>
<keyword evidence="3 6" id="KW-0815">Transposition</keyword>
<keyword evidence="6" id="KW-0814">Transposable element</keyword>
<evidence type="ECO:0000313" key="7">
    <source>
        <dbReference type="EMBL" id="PRY71054.1"/>
    </source>
</evidence>
<sequence>MNNFTTDILQTLATKGDLNELFRSHLELAVNTLLKTELTAFLDYEKYDRIGFHSGNSRNGTYDRTVKTEYGELQLQIPRDRNGEFKQQTIPPYKRTNGTLEETIIHLFRKGITMSEIADLIEKMYGHHYTPQTMSNMTKVFSEEVEAFKKRQLNSRYAAIYLDATYIPLKRQTVEKEAIHIAVGIRPDGAKEVLGYAIAPNESTVTWNEILIDLSDRGVEDVLLFVTDGLKGMKDTIHHVFPRAAYQHCCVHVSRNIASKVRVADRKEICEDFKAVYQADSREKGSEALLDFSEKWRTSYSRLVKSLIENKHLLTFYDFPISIRRSIYSTNLIESFNKQIKKYSRRKEQFQNEESMDRFLVSSFDMYNQKFLTRIHRGFQQAESELAKLFERSARS</sequence>
<protein>
    <recommendedName>
        <fullName evidence="6">Mutator family transposase</fullName>
    </recommendedName>
</protein>
<gene>
    <name evidence="7" type="ORF">CLV38_1771</name>
</gene>
<keyword evidence="5 6" id="KW-0233">DNA recombination</keyword>
<accession>A0A2T0VLB9</accession>
<dbReference type="PANTHER" id="PTHR33217:SF8">
    <property type="entry name" value="MUTATOR FAMILY TRANSPOSASE"/>
    <property type="match status" value="1"/>
</dbReference>
<dbReference type="PANTHER" id="PTHR33217">
    <property type="entry name" value="TRANSPOSASE FOR INSERTION SEQUENCE ELEMENT IS1081"/>
    <property type="match status" value="1"/>
</dbReference>
<proteinExistence type="inferred from homology"/>
<evidence type="ECO:0000256" key="3">
    <source>
        <dbReference type="ARBA" id="ARBA00022578"/>
    </source>
</evidence>
<organism evidence="7 8">
    <name type="scientific">Alkalibacterium olivapovliticus</name>
    <dbReference type="NCBI Taxonomy" id="99907"/>
    <lineage>
        <taxon>Bacteria</taxon>
        <taxon>Bacillati</taxon>
        <taxon>Bacillota</taxon>
        <taxon>Bacilli</taxon>
        <taxon>Lactobacillales</taxon>
        <taxon>Carnobacteriaceae</taxon>
        <taxon>Alkalibacterium</taxon>
    </lineage>
</organism>
<evidence type="ECO:0000256" key="5">
    <source>
        <dbReference type="ARBA" id="ARBA00023172"/>
    </source>
</evidence>
<dbReference type="GO" id="GO:0006313">
    <property type="term" value="P:DNA transposition"/>
    <property type="evidence" value="ECO:0007669"/>
    <property type="project" value="UniProtKB-UniRule"/>
</dbReference>